<proteinExistence type="predicted"/>
<evidence type="ECO:0000313" key="2">
    <source>
        <dbReference type="EMBL" id="CAA9324110.1"/>
    </source>
</evidence>
<dbReference type="EMBL" id="CADCTW010000097">
    <property type="protein sequence ID" value="CAA9324110.1"/>
    <property type="molecule type" value="Genomic_DNA"/>
</dbReference>
<sequence length="78" mass="8295">MSTPPSSKTSRRTELEAWWAFAARILGFLFGMYLLYREQGPPPGVEWAIVAAAVGCMGPVVASSVASVLEAARGTPKP</sequence>
<evidence type="ECO:0000256" key="1">
    <source>
        <dbReference type="SAM" id="Phobius"/>
    </source>
</evidence>
<keyword evidence="1" id="KW-0812">Transmembrane</keyword>
<gene>
    <name evidence="2" type="ORF">AVDCRST_MAG68-2133</name>
</gene>
<keyword evidence="1" id="KW-1133">Transmembrane helix</keyword>
<accession>A0A6J4L726</accession>
<protein>
    <submittedName>
        <fullName evidence="2">Uncharacterized protein</fullName>
    </submittedName>
</protein>
<reference evidence="2" key="1">
    <citation type="submission" date="2020-02" db="EMBL/GenBank/DDBJ databases">
        <authorList>
            <person name="Meier V. D."/>
        </authorList>
    </citation>
    <scope>NUCLEOTIDE SEQUENCE</scope>
    <source>
        <strain evidence="2">AVDCRST_MAG68</strain>
    </source>
</reference>
<feature type="transmembrane region" description="Helical" evidence="1">
    <location>
        <begin position="17"/>
        <end position="36"/>
    </location>
</feature>
<name>A0A6J4L726_9BACT</name>
<dbReference type="AlphaFoldDB" id="A0A6J4L726"/>
<keyword evidence="1" id="KW-0472">Membrane</keyword>
<feature type="transmembrane region" description="Helical" evidence="1">
    <location>
        <begin position="48"/>
        <end position="69"/>
    </location>
</feature>
<organism evidence="2">
    <name type="scientific">uncultured Gemmatimonadota bacterium</name>
    <dbReference type="NCBI Taxonomy" id="203437"/>
    <lineage>
        <taxon>Bacteria</taxon>
        <taxon>Pseudomonadati</taxon>
        <taxon>Gemmatimonadota</taxon>
        <taxon>environmental samples</taxon>
    </lineage>
</organism>